<protein>
    <submittedName>
        <fullName evidence="2">Uncharacterized protein</fullName>
    </submittedName>
</protein>
<name>A0A022VYR1_TRIRU</name>
<evidence type="ECO:0000313" key="2">
    <source>
        <dbReference type="EMBL" id="EZF51176.1"/>
    </source>
</evidence>
<sequence>MSSAIRHLMKLHPQYLQELVFRSSCTVFSLIAVGFFSGCLRINEDVPVPPISPVKGRWKDGIPILPLGISILSSIYIVYYTVIRRHSPLFVVQLALDVTVLIGLVPTIALSALGSAFLLWTPLPPDVLDIVCNQENKFTRLCFPELYRLGSLELAAIIFSCTCGLYHLFFTFYTMYAVRVHGWKPVHKKRRRRHRHHGTKERIYVHLDDPKTEKDHLASYLQIVNEVSYPAVAATKDNRF</sequence>
<feature type="transmembrane region" description="Helical" evidence="1">
    <location>
        <begin position="154"/>
        <end position="178"/>
    </location>
</feature>
<feature type="transmembrane region" description="Helical" evidence="1">
    <location>
        <begin position="63"/>
        <end position="82"/>
    </location>
</feature>
<dbReference type="EMBL" id="KK207873">
    <property type="protein sequence ID" value="EZF51176.1"/>
    <property type="molecule type" value="Genomic_DNA"/>
</dbReference>
<evidence type="ECO:0000256" key="1">
    <source>
        <dbReference type="SAM" id="Phobius"/>
    </source>
</evidence>
<keyword evidence="1" id="KW-1133">Transmembrane helix</keyword>
<organism evidence="2">
    <name type="scientific">Trichophyton rubrum CBS 288.86</name>
    <dbReference type="NCBI Taxonomy" id="1215330"/>
    <lineage>
        <taxon>Eukaryota</taxon>
        <taxon>Fungi</taxon>
        <taxon>Dikarya</taxon>
        <taxon>Ascomycota</taxon>
        <taxon>Pezizomycotina</taxon>
        <taxon>Eurotiomycetes</taxon>
        <taxon>Eurotiomycetidae</taxon>
        <taxon>Onygenales</taxon>
        <taxon>Arthrodermataceae</taxon>
        <taxon>Trichophyton</taxon>
    </lineage>
</organism>
<dbReference type="HOGENOM" id="CLU_1234728_0_0_1"/>
<keyword evidence="1" id="KW-0472">Membrane</keyword>
<accession>A0A022VYR1</accession>
<dbReference type="Proteomes" id="UP000023758">
    <property type="component" value="Unassembled WGS sequence"/>
</dbReference>
<dbReference type="AlphaFoldDB" id="A0A022VYR1"/>
<keyword evidence="1" id="KW-0812">Transmembrane</keyword>
<feature type="transmembrane region" description="Helical" evidence="1">
    <location>
        <begin position="94"/>
        <end position="120"/>
    </location>
</feature>
<dbReference type="OrthoDB" id="4173915at2759"/>
<proteinExistence type="predicted"/>
<feature type="transmembrane region" description="Helical" evidence="1">
    <location>
        <begin position="20"/>
        <end position="43"/>
    </location>
</feature>
<gene>
    <name evidence="2" type="ORF">H103_05546</name>
</gene>
<reference evidence="2" key="1">
    <citation type="submission" date="2014-02" db="EMBL/GenBank/DDBJ databases">
        <title>The Genome Sequence of Trichophyton rubrum (morphotype fischeri) CBS 288.86.</title>
        <authorList>
            <consortium name="The Broad Institute Genomics Platform"/>
            <person name="Cuomo C.A."/>
            <person name="White T.C."/>
            <person name="Graser Y."/>
            <person name="Martinez-Rossi N."/>
            <person name="Heitman J."/>
            <person name="Young S.K."/>
            <person name="Zeng Q."/>
            <person name="Gargeya S."/>
            <person name="Abouelleil A."/>
            <person name="Alvarado L."/>
            <person name="Chapman S.B."/>
            <person name="Gainer-Dewar J."/>
            <person name="Goldberg J."/>
            <person name="Griggs A."/>
            <person name="Gujja S."/>
            <person name="Hansen M."/>
            <person name="Howarth C."/>
            <person name="Imamovic A."/>
            <person name="Larimer J."/>
            <person name="Martinez D."/>
            <person name="Murphy C."/>
            <person name="Pearson M.D."/>
            <person name="Persinoti G."/>
            <person name="Poon T."/>
            <person name="Priest M."/>
            <person name="Roberts A.D."/>
            <person name="Saif S."/>
            <person name="Shea T.D."/>
            <person name="Sykes S.N."/>
            <person name="Wortman J."/>
            <person name="Nusbaum C."/>
            <person name="Birren B."/>
        </authorList>
    </citation>
    <scope>NUCLEOTIDE SEQUENCE [LARGE SCALE GENOMIC DNA]</scope>
    <source>
        <strain evidence="2">CBS 288.86</strain>
    </source>
</reference>